<dbReference type="Pfam" id="PF13875">
    <property type="entry name" value="DUF4202"/>
    <property type="match status" value="1"/>
</dbReference>
<keyword evidence="2" id="KW-1185">Reference proteome</keyword>
<dbReference type="EMBL" id="MU069903">
    <property type="protein sequence ID" value="KAF5832022.1"/>
    <property type="molecule type" value="Genomic_DNA"/>
</dbReference>
<accession>A0ABQ7GBP0</accession>
<dbReference type="Proteomes" id="UP000815325">
    <property type="component" value="Unassembled WGS sequence"/>
</dbReference>
<name>A0ABQ7GBP0_DUNSA</name>
<protein>
    <recommendedName>
        <fullName evidence="3">Glutamyl-tRNA synthetase</fullName>
    </recommendedName>
</protein>
<reference evidence="1" key="1">
    <citation type="submission" date="2017-08" db="EMBL/GenBank/DDBJ databases">
        <authorList>
            <person name="Polle J.E."/>
            <person name="Barry K."/>
            <person name="Cushman J."/>
            <person name="Schmutz J."/>
            <person name="Tran D."/>
            <person name="Hathwaick L.T."/>
            <person name="Yim W.C."/>
            <person name="Jenkins J."/>
            <person name="Mckie-Krisberg Z.M."/>
            <person name="Prochnik S."/>
            <person name="Lindquist E."/>
            <person name="Dockter R.B."/>
            <person name="Adam C."/>
            <person name="Molina H."/>
            <person name="Bunkerborg J."/>
            <person name="Jin E."/>
            <person name="Buchheim M."/>
            <person name="Magnuson J."/>
        </authorList>
    </citation>
    <scope>NUCLEOTIDE SEQUENCE</scope>
    <source>
        <strain evidence="1">CCAP 19/18</strain>
    </source>
</reference>
<evidence type="ECO:0008006" key="3">
    <source>
        <dbReference type="Google" id="ProtNLM"/>
    </source>
</evidence>
<proteinExistence type="predicted"/>
<sequence length="159" mass="18108">MTGYVMDLTKDGNPTLTEEVLIAARGQHVRRWTSPRNTYPEGKAAYLQWREDLKQMHAKTTGDIMREAGYPEDSAQKVEALIKKQLLKEPEGQVVEDALCLCFLEHQLAEFRLKETREKMVDILRKTWVRKMGEKGRAAALKLPLGPEELSLVKEALSA</sequence>
<dbReference type="PANTHER" id="PTHR41729">
    <property type="entry name" value="GLUTAMYL-TRNA SYNTHETASE"/>
    <property type="match status" value="1"/>
</dbReference>
<evidence type="ECO:0000313" key="1">
    <source>
        <dbReference type="EMBL" id="KAF5832022.1"/>
    </source>
</evidence>
<evidence type="ECO:0000313" key="2">
    <source>
        <dbReference type="Proteomes" id="UP000815325"/>
    </source>
</evidence>
<comment type="caution">
    <text evidence="1">The sequence shown here is derived from an EMBL/GenBank/DDBJ whole genome shotgun (WGS) entry which is preliminary data.</text>
</comment>
<dbReference type="InterPro" id="IPR025255">
    <property type="entry name" value="DUF4202"/>
</dbReference>
<gene>
    <name evidence="1" type="ORF">DUNSADRAFT_12238</name>
</gene>
<organism evidence="1 2">
    <name type="scientific">Dunaliella salina</name>
    <name type="common">Green alga</name>
    <name type="synonym">Protococcus salinus</name>
    <dbReference type="NCBI Taxonomy" id="3046"/>
    <lineage>
        <taxon>Eukaryota</taxon>
        <taxon>Viridiplantae</taxon>
        <taxon>Chlorophyta</taxon>
        <taxon>core chlorophytes</taxon>
        <taxon>Chlorophyceae</taxon>
        <taxon>CS clade</taxon>
        <taxon>Chlamydomonadales</taxon>
        <taxon>Dunaliellaceae</taxon>
        <taxon>Dunaliella</taxon>
    </lineage>
</organism>
<dbReference type="PANTHER" id="PTHR41729:SF1">
    <property type="entry name" value="GLUTAMYL-TRNA SYNTHETASE"/>
    <property type="match status" value="1"/>
</dbReference>